<proteinExistence type="predicted"/>
<name>A0ABN9CFV5_9NEOB</name>
<dbReference type="InterPro" id="IPR002492">
    <property type="entry name" value="Transposase_Tc1-like"/>
</dbReference>
<evidence type="ECO:0000259" key="2">
    <source>
        <dbReference type="Pfam" id="PF01498"/>
    </source>
</evidence>
<evidence type="ECO:0000313" key="4">
    <source>
        <dbReference type="Proteomes" id="UP001162483"/>
    </source>
</evidence>
<dbReference type="Pfam" id="PF01498">
    <property type="entry name" value="HTH_Tnp_Tc3_2"/>
    <property type="match status" value="1"/>
</dbReference>
<protein>
    <recommendedName>
        <fullName evidence="2">Transposase Tc1-like domain-containing protein</fullName>
    </recommendedName>
</protein>
<dbReference type="Proteomes" id="UP001162483">
    <property type="component" value="Unassembled WGS sequence"/>
</dbReference>
<accession>A0ABN9CFV5</accession>
<feature type="domain" description="Transposase Tc1-like" evidence="2">
    <location>
        <begin position="1"/>
        <end position="64"/>
    </location>
</feature>
<feature type="non-terminal residue" evidence="3">
    <location>
        <position position="68"/>
    </location>
</feature>
<evidence type="ECO:0000256" key="1">
    <source>
        <dbReference type="SAM" id="MobiDB-lite"/>
    </source>
</evidence>
<dbReference type="EMBL" id="CATNWA010009482">
    <property type="protein sequence ID" value="CAI9558076.1"/>
    <property type="molecule type" value="Genomic_DNA"/>
</dbReference>
<keyword evidence="4" id="KW-1185">Reference proteome</keyword>
<sequence>MRSVEENHHASSLQLAKEVESQTGVIVSCNTIQHTLQSNNMHGCSPRRRPLLKRMHKKAHIEFAGPIL</sequence>
<comment type="caution">
    <text evidence="3">The sequence shown here is derived from an EMBL/GenBank/DDBJ whole genome shotgun (WGS) entry which is preliminary data.</text>
</comment>
<evidence type="ECO:0000313" key="3">
    <source>
        <dbReference type="EMBL" id="CAI9558076.1"/>
    </source>
</evidence>
<feature type="region of interest" description="Disordered" evidence="1">
    <location>
        <begin position="1"/>
        <end position="21"/>
    </location>
</feature>
<organism evidence="3 4">
    <name type="scientific">Staurois parvus</name>
    <dbReference type="NCBI Taxonomy" id="386267"/>
    <lineage>
        <taxon>Eukaryota</taxon>
        <taxon>Metazoa</taxon>
        <taxon>Chordata</taxon>
        <taxon>Craniata</taxon>
        <taxon>Vertebrata</taxon>
        <taxon>Euteleostomi</taxon>
        <taxon>Amphibia</taxon>
        <taxon>Batrachia</taxon>
        <taxon>Anura</taxon>
        <taxon>Neobatrachia</taxon>
        <taxon>Ranoidea</taxon>
        <taxon>Ranidae</taxon>
        <taxon>Staurois</taxon>
    </lineage>
</organism>
<reference evidence="3" key="1">
    <citation type="submission" date="2023-05" db="EMBL/GenBank/DDBJ databases">
        <authorList>
            <person name="Stuckert A."/>
        </authorList>
    </citation>
    <scope>NUCLEOTIDE SEQUENCE</scope>
</reference>
<gene>
    <name evidence="3" type="ORF">SPARVUS_LOCUS4842588</name>
</gene>